<feature type="compositionally biased region" description="Basic and acidic residues" evidence="4">
    <location>
        <begin position="76"/>
        <end position="86"/>
    </location>
</feature>
<dbReference type="GO" id="GO:0003723">
    <property type="term" value="F:RNA binding"/>
    <property type="evidence" value="ECO:0007669"/>
    <property type="project" value="UniProtKB-UniRule"/>
</dbReference>
<dbReference type="SUPFAM" id="SSF54928">
    <property type="entry name" value="RNA-binding domain, RBD"/>
    <property type="match status" value="1"/>
</dbReference>
<evidence type="ECO:0000256" key="2">
    <source>
        <dbReference type="ARBA" id="ARBA00023242"/>
    </source>
</evidence>
<dbReference type="InterPro" id="IPR035979">
    <property type="entry name" value="RBD_domain_sf"/>
</dbReference>
<comment type="caution">
    <text evidence="7">The sequence shown here is derived from an EMBL/GenBank/DDBJ whole genome shotgun (WGS) entry which is preliminary data.</text>
</comment>
<feature type="compositionally biased region" description="Polar residues" evidence="4">
    <location>
        <begin position="87"/>
        <end position="98"/>
    </location>
</feature>
<dbReference type="Pfam" id="PF00076">
    <property type="entry name" value="RRM_1"/>
    <property type="match status" value="1"/>
</dbReference>
<feature type="region of interest" description="Disordered" evidence="4">
    <location>
        <begin position="72"/>
        <end position="159"/>
    </location>
</feature>
<dbReference type="GO" id="GO:0043565">
    <property type="term" value="F:sequence-specific DNA binding"/>
    <property type="evidence" value="ECO:0007669"/>
    <property type="project" value="TreeGrafter"/>
</dbReference>
<feature type="compositionally biased region" description="Low complexity" evidence="4">
    <location>
        <begin position="113"/>
        <end position="143"/>
    </location>
</feature>
<evidence type="ECO:0000256" key="4">
    <source>
        <dbReference type="SAM" id="MobiDB-lite"/>
    </source>
</evidence>
<dbReference type="AlphaFoldDB" id="A0A813Q6D6"/>
<dbReference type="InterPro" id="IPR012677">
    <property type="entry name" value="Nucleotide-bd_a/b_plait_sf"/>
</dbReference>
<feature type="region of interest" description="Disordered" evidence="4">
    <location>
        <begin position="234"/>
        <end position="273"/>
    </location>
</feature>
<dbReference type="InterPro" id="IPR000504">
    <property type="entry name" value="RRM_dom"/>
</dbReference>
<dbReference type="GO" id="GO:0050684">
    <property type="term" value="P:regulation of mRNA processing"/>
    <property type="evidence" value="ECO:0007669"/>
    <property type="project" value="TreeGrafter"/>
</dbReference>
<evidence type="ECO:0000256" key="3">
    <source>
        <dbReference type="PROSITE-ProRule" id="PRU00176"/>
    </source>
</evidence>
<evidence type="ECO:0000259" key="5">
    <source>
        <dbReference type="PROSITE" id="PS50102"/>
    </source>
</evidence>
<feature type="compositionally biased region" description="Polar residues" evidence="4">
    <location>
        <begin position="260"/>
        <end position="272"/>
    </location>
</feature>
<evidence type="ECO:0000313" key="7">
    <source>
        <dbReference type="EMBL" id="CAF0762570.1"/>
    </source>
</evidence>
<dbReference type="InterPro" id="IPR051738">
    <property type="entry name" value="SAF_Modulators"/>
</dbReference>
<evidence type="ECO:0000313" key="6">
    <source>
        <dbReference type="EMBL" id="CAF0724279.1"/>
    </source>
</evidence>
<keyword evidence="8" id="KW-1185">Reference proteome</keyword>
<evidence type="ECO:0000256" key="1">
    <source>
        <dbReference type="ARBA" id="ARBA00004123"/>
    </source>
</evidence>
<dbReference type="PANTHER" id="PTHR15683:SF8">
    <property type="entry name" value="SCAFFOLD ATTACHMENT FACTOR B, ISOFORM B"/>
    <property type="match status" value="1"/>
</dbReference>
<evidence type="ECO:0000313" key="8">
    <source>
        <dbReference type="Proteomes" id="UP000663870"/>
    </source>
</evidence>
<proteinExistence type="predicted"/>
<dbReference type="EMBL" id="CAJNOH010000002">
    <property type="protein sequence ID" value="CAF0724279.1"/>
    <property type="molecule type" value="Genomic_DNA"/>
</dbReference>
<dbReference type="Proteomes" id="UP000663870">
    <property type="component" value="Unassembled WGS sequence"/>
</dbReference>
<protein>
    <recommendedName>
        <fullName evidence="5">RRM domain-containing protein</fullName>
    </recommendedName>
</protein>
<dbReference type="Gene3D" id="3.30.70.330">
    <property type="match status" value="1"/>
</dbReference>
<gene>
    <name evidence="7" type="ORF">JXQ802_LOCUS2277</name>
    <name evidence="6" type="ORF">PYM288_LOCUS428</name>
</gene>
<keyword evidence="3" id="KW-0694">RNA-binding</keyword>
<dbReference type="SMART" id="SM00360">
    <property type="entry name" value="RRM"/>
    <property type="match status" value="1"/>
</dbReference>
<feature type="compositionally biased region" description="Low complexity" evidence="4">
    <location>
        <begin position="234"/>
        <end position="248"/>
    </location>
</feature>
<organism evidence="7 8">
    <name type="scientific">Rotaria sordida</name>
    <dbReference type="NCBI Taxonomy" id="392033"/>
    <lineage>
        <taxon>Eukaryota</taxon>
        <taxon>Metazoa</taxon>
        <taxon>Spiralia</taxon>
        <taxon>Gnathifera</taxon>
        <taxon>Rotifera</taxon>
        <taxon>Eurotatoria</taxon>
        <taxon>Bdelloidea</taxon>
        <taxon>Philodinida</taxon>
        <taxon>Philodinidae</taxon>
        <taxon>Rotaria</taxon>
    </lineage>
</organism>
<keyword evidence="2" id="KW-0539">Nucleus</keyword>
<dbReference type="PANTHER" id="PTHR15683">
    <property type="entry name" value="SCAFFOLD ATTACHMENT FACTOR B-RELATED"/>
    <property type="match status" value="1"/>
</dbReference>
<reference evidence="7" key="1">
    <citation type="submission" date="2021-02" db="EMBL/GenBank/DDBJ databases">
        <authorList>
            <person name="Nowell W R."/>
        </authorList>
    </citation>
    <scope>NUCLEOTIDE SEQUENCE</scope>
</reference>
<dbReference type="GO" id="GO:0006357">
    <property type="term" value="P:regulation of transcription by RNA polymerase II"/>
    <property type="evidence" value="ECO:0007669"/>
    <property type="project" value="TreeGrafter"/>
</dbReference>
<dbReference type="Proteomes" id="UP000663854">
    <property type="component" value="Unassembled WGS sequence"/>
</dbReference>
<dbReference type="GO" id="GO:0005634">
    <property type="term" value="C:nucleus"/>
    <property type="evidence" value="ECO:0007669"/>
    <property type="project" value="UniProtKB-SubCell"/>
</dbReference>
<sequence length="377" mass="42904">MSMTSTTNSVKQRKLNDLRVVDLQRELRSFNISYDKKELKGSLLEKLRQALLNRNLDPDNYHFDISTDLKSISSDENNRSHEENSSHEINTSETSTMEVDSKQRLNNENPVQTNTTTTTTMSSSSSSSSSSPPPMKISTTTTSLTKDIDDEQNDQTNRMDTMDLKQIVEDCDNNNKILTIKQLPTNQEDENHNDKIDHGLIQVSCSSSDEELDTNNQIQQTTNKNFFNHTTESITTTTQHHQQQPQQTSFEHSHGEDEQYTTTPTNLSTDNDNLLKSETNRQESSDEQQKKDNTNKLNKDDCYLWVSNIAKETHASDLKALFSKYGKVLTTKVIGSSSSQWFGYIHLATSDDVEKCIHALHQTELHGKKIYVDRVSL</sequence>
<accession>A0A813Q6D6</accession>
<dbReference type="PROSITE" id="PS50102">
    <property type="entry name" value="RRM"/>
    <property type="match status" value="1"/>
</dbReference>
<name>A0A813Q6D6_9BILA</name>
<dbReference type="EMBL" id="CAJNOL010000027">
    <property type="protein sequence ID" value="CAF0762570.1"/>
    <property type="molecule type" value="Genomic_DNA"/>
</dbReference>
<feature type="domain" description="RRM" evidence="5">
    <location>
        <begin position="302"/>
        <end position="377"/>
    </location>
</feature>
<comment type="subcellular location">
    <subcellularLocation>
        <location evidence="1">Nucleus</location>
    </subcellularLocation>
</comment>